<comment type="caution">
    <text evidence="4">The sequence shown here is derived from an EMBL/GenBank/DDBJ whole genome shotgun (WGS) entry which is preliminary data.</text>
</comment>
<evidence type="ECO:0000313" key="4">
    <source>
        <dbReference type="EMBL" id="OAP54336.1"/>
    </source>
</evidence>
<dbReference type="GO" id="GO:0016616">
    <property type="term" value="F:oxidoreductase activity, acting on the CH-OH group of donors, NAD or NADP as acceptor"/>
    <property type="evidence" value="ECO:0007669"/>
    <property type="project" value="TreeGrafter"/>
</dbReference>
<dbReference type="PANTHER" id="PTHR44229:SF4">
    <property type="entry name" value="15-HYDROXYPROSTAGLANDIN DEHYDROGENASE [NAD(+)]"/>
    <property type="match status" value="1"/>
</dbReference>
<evidence type="ECO:0000313" key="5">
    <source>
        <dbReference type="Proteomes" id="UP000078343"/>
    </source>
</evidence>
<evidence type="ECO:0000256" key="3">
    <source>
        <dbReference type="ARBA" id="ARBA00023002"/>
    </source>
</evidence>
<dbReference type="Proteomes" id="UP000078343">
    <property type="component" value="Unassembled WGS sequence"/>
</dbReference>
<gene>
    <name evidence="4" type="ORF">AYL99_11437</name>
</gene>
<dbReference type="SUPFAM" id="SSF51735">
    <property type="entry name" value="NAD(P)-binding Rossmann-fold domains"/>
    <property type="match status" value="1"/>
</dbReference>
<dbReference type="GO" id="GO:0005737">
    <property type="term" value="C:cytoplasm"/>
    <property type="evidence" value="ECO:0007669"/>
    <property type="project" value="TreeGrafter"/>
</dbReference>
<name>A0A178Z4B9_9EURO</name>
<keyword evidence="2" id="KW-0521">NADP</keyword>
<dbReference type="PANTHER" id="PTHR44229">
    <property type="entry name" value="15-HYDROXYPROSTAGLANDIN DEHYDROGENASE [NAD(+)]"/>
    <property type="match status" value="1"/>
</dbReference>
<dbReference type="PROSITE" id="PS00061">
    <property type="entry name" value="ADH_SHORT"/>
    <property type="match status" value="1"/>
</dbReference>
<organism evidence="4 5">
    <name type="scientific">Fonsecaea erecta</name>
    <dbReference type="NCBI Taxonomy" id="1367422"/>
    <lineage>
        <taxon>Eukaryota</taxon>
        <taxon>Fungi</taxon>
        <taxon>Dikarya</taxon>
        <taxon>Ascomycota</taxon>
        <taxon>Pezizomycotina</taxon>
        <taxon>Eurotiomycetes</taxon>
        <taxon>Chaetothyriomycetidae</taxon>
        <taxon>Chaetothyriales</taxon>
        <taxon>Herpotrichiellaceae</taxon>
        <taxon>Fonsecaea</taxon>
    </lineage>
</organism>
<keyword evidence="5" id="KW-1185">Reference proteome</keyword>
<sequence length="286" mass="30999">MSQVAYLTGGASGIAKAVAQMLVKHNNKVFIADRDLAAAQQFVDELNGSGKGVVAACAYTDVADWNSQAKAFSQAVATFGRIDLVYPIAGVGERVWIPKPSGASEFEKPDLGVIDVNVNGVLYTVALAVQQFRKQGPGPNGLRGKIVTVASVCGWYVIPTLPIYTTSKHAVVGLVRTYGRYLFDEEKITFNGVCPHVVKTNISNSKVGFGDRVEKAGLYTPMEAVVETFEKLWQDDTTSGECFEVGPNYAKNGPVARQPIEVLDQESEKLHEFLTEMGRPLQVPQQ</sequence>
<dbReference type="InterPro" id="IPR002347">
    <property type="entry name" value="SDR_fam"/>
</dbReference>
<dbReference type="RefSeq" id="XP_018687703.1">
    <property type="nucleotide sequence ID" value="XM_018842943.1"/>
</dbReference>
<dbReference type="Pfam" id="PF00106">
    <property type="entry name" value="adh_short"/>
    <property type="match status" value="1"/>
</dbReference>
<dbReference type="OrthoDB" id="5371740at2759"/>
<evidence type="ECO:0000256" key="2">
    <source>
        <dbReference type="ARBA" id="ARBA00022857"/>
    </source>
</evidence>
<dbReference type="Gene3D" id="3.40.50.720">
    <property type="entry name" value="NAD(P)-binding Rossmann-like Domain"/>
    <property type="match status" value="1"/>
</dbReference>
<evidence type="ECO:0000256" key="1">
    <source>
        <dbReference type="ARBA" id="ARBA00006484"/>
    </source>
</evidence>
<dbReference type="GeneID" id="30015605"/>
<dbReference type="PRINTS" id="PR00081">
    <property type="entry name" value="GDHRDH"/>
</dbReference>
<accession>A0A178Z4B9</accession>
<dbReference type="InterPro" id="IPR036291">
    <property type="entry name" value="NAD(P)-bd_dom_sf"/>
</dbReference>
<dbReference type="InterPro" id="IPR020904">
    <property type="entry name" value="Sc_DH/Rdtase_CS"/>
</dbReference>
<comment type="similarity">
    <text evidence="1">Belongs to the short-chain dehydrogenases/reductases (SDR) family.</text>
</comment>
<keyword evidence="3" id="KW-0560">Oxidoreductase</keyword>
<reference evidence="4 5" key="1">
    <citation type="submission" date="2016-04" db="EMBL/GenBank/DDBJ databases">
        <title>Draft genome of Fonsecaea erecta CBS 125763.</title>
        <authorList>
            <person name="Weiss V.A."/>
            <person name="Vicente V.A."/>
            <person name="Raittz R.T."/>
            <person name="Moreno L.F."/>
            <person name="De Souza E.M."/>
            <person name="Pedrosa F.O."/>
            <person name="Steffens M.B."/>
            <person name="Faoro H."/>
            <person name="Tadra-Sfeir M.Z."/>
            <person name="Najafzadeh M.J."/>
            <person name="Felipe M.S."/>
            <person name="Teixeira M."/>
            <person name="Sun J."/>
            <person name="Xi L."/>
            <person name="Gomes R."/>
            <person name="De Azevedo C.M."/>
            <person name="Salgado C.G."/>
            <person name="Da Silva M.B."/>
            <person name="Nascimento M.F."/>
            <person name="Queiroz-Telles F."/>
            <person name="Attili D.S."/>
            <person name="Gorbushina A."/>
        </authorList>
    </citation>
    <scope>NUCLEOTIDE SEQUENCE [LARGE SCALE GENOMIC DNA]</scope>
    <source>
        <strain evidence="4 5">CBS 125763</strain>
    </source>
</reference>
<protein>
    <submittedName>
        <fullName evidence="4">Glucose 1-dehydrogenase</fullName>
    </submittedName>
</protein>
<dbReference type="EMBL" id="LVYI01000014">
    <property type="protein sequence ID" value="OAP54336.1"/>
    <property type="molecule type" value="Genomic_DNA"/>
</dbReference>
<dbReference type="AlphaFoldDB" id="A0A178Z4B9"/>
<proteinExistence type="inferred from homology"/>
<dbReference type="STRING" id="1367422.A0A178Z4B9"/>